<dbReference type="STRING" id="542762.A0A4S4DFR9"/>
<dbReference type="Proteomes" id="UP000306102">
    <property type="component" value="Unassembled WGS sequence"/>
</dbReference>
<dbReference type="Pfam" id="PF24790">
    <property type="entry name" value="SAC9_GBDL_1st"/>
    <property type="match status" value="2"/>
</dbReference>
<organism evidence="3 4">
    <name type="scientific">Camellia sinensis var. sinensis</name>
    <name type="common">China tea</name>
    <dbReference type="NCBI Taxonomy" id="542762"/>
    <lineage>
        <taxon>Eukaryota</taxon>
        <taxon>Viridiplantae</taxon>
        <taxon>Streptophyta</taxon>
        <taxon>Embryophyta</taxon>
        <taxon>Tracheophyta</taxon>
        <taxon>Spermatophyta</taxon>
        <taxon>Magnoliopsida</taxon>
        <taxon>eudicotyledons</taxon>
        <taxon>Gunneridae</taxon>
        <taxon>Pentapetalae</taxon>
        <taxon>asterids</taxon>
        <taxon>Ericales</taxon>
        <taxon>Theaceae</taxon>
        <taxon>Camellia</taxon>
    </lineage>
</organism>
<dbReference type="PANTHER" id="PTHR46817:SF1">
    <property type="entry name" value="SAC DOMAIN-CONTAINING PROTEIN"/>
    <property type="match status" value="1"/>
</dbReference>
<evidence type="ECO:0000256" key="1">
    <source>
        <dbReference type="SAM" id="MobiDB-lite"/>
    </source>
</evidence>
<dbReference type="PANTHER" id="PTHR46817">
    <property type="entry name" value="PHOSPHOINOSITIDE PHOSPHATASE SAC9-RELATED"/>
    <property type="match status" value="1"/>
</dbReference>
<feature type="region of interest" description="Disordered" evidence="1">
    <location>
        <begin position="606"/>
        <end position="628"/>
    </location>
</feature>
<dbReference type="AlphaFoldDB" id="A0A4S4DFR9"/>
<keyword evidence="4" id="KW-1185">Reference proteome</keyword>
<dbReference type="EMBL" id="SDRB02011488">
    <property type="protein sequence ID" value="THG01144.1"/>
    <property type="molecule type" value="Genomic_DNA"/>
</dbReference>
<comment type="caution">
    <text evidence="3">The sequence shown here is derived from an EMBL/GenBank/DDBJ whole genome shotgun (WGS) entry which is preliminary data.</text>
</comment>
<protein>
    <recommendedName>
        <fullName evidence="2">SAC9 first GBDL domain-containing protein</fullName>
    </recommendedName>
</protein>
<sequence length="628" mass="70185">MKTMKTVERTLTLSSGTTAYLSDCSTLEKRSPLLLFIRRWGLKHYSPRKGENFRGGSEAISWVEEVIRRGESSQFQLSEGESHGELDVASLDSEGKSLGSNKFKELALFNSEVLSRPSACLLKPVPNMSPTSDDGASLLSFKRKDLIWVCPQATDVIELFIYLGEPCHVCQLLLTISHGSDDSTFPSTVDVRTGRNLDGLKIVVEKGCSELNGMLSGEHEGPCRRILFRGGRSFELTKEAEDQIGLCHLAVVERGQGLRRAVVLCSYEVSWFCAKLWERRRRWFLRLDKALEGRVGRVGEKGLEVPIVFDWVHRWWKSSGKVEVLGIGGHAPNSPQSNWIKVLGLLIHLRGPVVYRAIRSRCRGFVEVDELMDQLARPMVESVASSVEQWRGFLKKEGAGLEHHDRQGWWRQRNFPNPQRFGKDNVPGQQVSKMLGVSFEGYKEQAMKLVSAIEGASIPQCANGTNMLIPLPGPISAEDMAVTGAGSRFHSQDTSSLALLYDYEELEGELDFLTRVVALTFYPGATGTTLLTLGERVEERQHLFGHISWSEADLLSLPLKRVSNMSTACPNMFATCPSVSPYVRHVLDTCMSPPERCPCFIGEKNQGAEKPQEDATDVNKEKNLRIRR</sequence>
<evidence type="ECO:0000313" key="4">
    <source>
        <dbReference type="Proteomes" id="UP000306102"/>
    </source>
</evidence>
<gene>
    <name evidence="3" type="ORF">TEA_012361</name>
</gene>
<reference evidence="3 4" key="1">
    <citation type="journal article" date="2018" name="Proc. Natl. Acad. Sci. U.S.A.">
        <title>Draft genome sequence of Camellia sinensis var. sinensis provides insights into the evolution of the tea genome and tea quality.</title>
        <authorList>
            <person name="Wei C."/>
            <person name="Yang H."/>
            <person name="Wang S."/>
            <person name="Zhao J."/>
            <person name="Liu C."/>
            <person name="Gao L."/>
            <person name="Xia E."/>
            <person name="Lu Y."/>
            <person name="Tai Y."/>
            <person name="She G."/>
            <person name="Sun J."/>
            <person name="Cao H."/>
            <person name="Tong W."/>
            <person name="Gao Q."/>
            <person name="Li Y."/>
            <person name="Deng W."/>
            <person name="Jiang X."/>
            <person name="Wang W."/>
            <person name="Chen Q."/>
            <person name="Zhang S."/>
            <person name="Li H."/>
            <person name="Wu J."/>
            <person name="Wang P."/>
            <person name="Li P."/>
            <person name="Shi C."/>
            <person name="Zheng F."/>
            <person name="Jian J."/>
            <person name="Huang B."/>
            <person name="Shan D."/>
            <person name="Shi M."/>
            <person name="Fang C."/>
            <person name="Yue Y."/>
            <person name="Li F."/>
            <person name="Li D."/>
            <person name="Wei S."/>
            <person name="Han B."/>
            <person name="Jiang C."/>
            <person name="Yin Y."/>
            <person name="Xia T."/>
            <person name="Zhang Z."/>
            <person name="Bennetzen J.L."/>
            <person name="Zhao S."/>
            <person name="Wan X."/>
        </authorList>
    </citation>
    <scope>NUCLEOTIDE SEQUENCE [LARGE SCALE GENOMIC DNA]</scope>
    <source>
        <strain evidence="4">cv. Shuchazao</strain>
        <tissue evidence="3">Leaf</tissue>
    </source>
</reference>
<feature type="domain" description="SAC9 first GBDL" evidence="2">
    <location>
        <begin position="112"/>
        <end position="206"/>
    </location>
</feature>
<name>A0A4S4DFR9_CAMSN</name>
<evidence type="ECO:0000259" key="2">
    <source>
        <dbReference type="Pfam" id="PF24790"/>
    </source>
</evidence>
<evidence type="ECO:0000313" key="3">
    <source>
        <dbReference type="EMBL" id="THG01144.1"/>
    </source>
</evidence>
<accession>A0A4S4DFR9</accession>
<feature type="domain" description="SAC9 first GBDL" evidence="2">
    <location>
        <begin position="445"/>
        <end position="535"/>
    </location>
</feature>
<proteinExistence type="predicted"/>
<dbReference type="InterPro" id="IPR057555">
    <property type="entry name" value="SAC9_GBDL_1st"/>
</dbReference>